<reference evidence="1 2" key="1">
    <citation type="submission" date="2021-01" db="EMBL/GenBank/DDBJ databases">
        <title>Chromosome-level genome assembly of a human fungal pathogen reveals clustering of transcriptionally co-regulated genes.</title>
        <authorList>
            <person name="Voorhies M."/>
            <person name="Cohen S."/>
            <person name="Shea T.P."/>
            <person name="Petrus S."/>
            <person name="Munoz J.F."/>
            <person name="Poplawski S."/>
            <person name="Goldman W.E."/>
            <person name="Michael T."/>
            <person name="Cuomo C.A."/>
            <person name="Sil A."/>
            <person name="Beyhan S."/>
        </authorList>
    </citation>
    <scope>NUCLEOTIDE SEQUENCE [LARGE SCALE GENOMIC DNA]</scope>
    <source>
        <strain evidence="1 2">G184AR</strain>
    </source>
</reference>
<dbReference type="Proteomes" id="UP000670092">
    <property type="component" value="Unassembled WGS sequence"/>
</dbReference>
<dbReference type="AlphaFoldDB" id="A0A8H7YE70"/>
<sequence length="124" mass="13941">MLSTAHIKLQLLNVGGITANYKCNTSMHVLCMLLRHHSYQLSLSLSNSTLNCLSGFHVIEIHGLRPLIYFSVLHSFRLSGQLIRLHLASTQCQWTSSYNSFVNNGRFLGKAKAERYSELNSSEA</sequence>
<evidence type="ECO:0000313" key="1">
    <source>
        <dbReference type="EMBL" id="KAG5290740.1"/>
    </source>
</evidence>
<comment type="caution">
    <text evidence="1">The sequence shown here is derived from an EMBL/GenBank/DDBJ whole genome shotgun (WGS) entry which is preliminary data.</text>
</comment>
<gene>
    <name evidence="1" type="ORF">I7I52_07855</name>
</gene>
<proteinExistence type="predicted"/>
<protein>
    <submittedName>
        <fullName evidence="1">Uncharacterized protein</fullName>
    </submittedName>
</protein>
<dbReference type="EMBL" id="JAEVHI010000005">
    <property type="protein sequence ID" value="KAG5290740.1"/>
    <property type="molecule type" value="Genomic_DNA"/>
</dbReference>
<dbReference type="VEuPathDB" id="FungiDB:I7I52_07855"/>
<organism evidence="1 2">
    <name type="scientific">Ajellomyces capsulatus</name>
    <name type="common">Darling's disease fungus</name>
    <name type="synonym">Histoplasma capsulatum</name>
    <dbReference type="NCBI Taxonomy" id="5037"/>
    <lineage>
        <taxon>Eukaryota</taxon>
        <taxon>Fungi</taxon>
        <taxon>Dikarya</taxon>
        <taxon>Ascomycota</taxon>
        <taxon>Pezizomycotina</taxon>
        <taxon>Eurotiomycetes</taxon>
        <taxon>Eurotiomycetidae</taxon>
        <taxon>Onygenales</taxon>
        <taxon>Ajellomycetaceae</taxon>
        <taxon>Histoplasma</taxon>
    </lineage>
</organism>
<name>A0A8H7YE70_AJECA</name>
<accession>A0A8H7YE70</accession>
<evidence type="ECO:0000313" key="2">
    <source>
        <dbReference type="Proteomes" id="UP000670092"/>
    </source>
</evidence>